<comment type="caution">
    <text evidence="2">The sequence shown here is derived from an EMBL/GenBank/DDBJ whole genome shotgun (WGS) entry which is preliminary data.</text>
</comment>
<protein>
    <recommendedName>
        <fullName evidence="3">Portal protein</fullName>
    </recommendedName>
</protein>
<evidence type="ECO:0000313" key="2">
    <source>
        <dbReference type="EMBL" id="KKL71675.1"/>
    </source>
</evidence>
<evidence type="ECO:0008006" key="3">
    <source>
        <dbReference type="Google" id="ProtNLM"/>
    </source>
</evidence>
<proteinExistence type="predicted"/>
<gene>
    <name evidence="2" type="ORF">LCGC14_2092550</name>
</gene>
<dbReference type="EMBL" id="LAZR01025519">
    <property type="protein sequence ID" value="KKL71675.1"/>
    <property type="molecule type" value="Genomic_DNA"/>
</dbReference>
<feature type="coiled-coil region" evidence="1">
    <location>
        <begin position="373"/>
        <end position="436"/>
    </location>
</feature>
<organism evidence="2">
    <name type="scientific">marine sediment metagenome</name>
    <dbReference type="NCBI Taxonomy" id="412755"/>
    <lineage>
        <taxon>unclassified sequences</taxon>
        <taxon>metagenomes</taxon>
        <taxon>ecological metagenomes</taxon>
    </lineage>
</organism>
<accession>A0A0F9GQC7</accession>
<keyword evidence="1" id="KW-0175">Coiled coil</keyword>
<reference evidence="2" key="1">
    <citation type="journal article" date="2015" name="Nature">
        <title>Complex archaea that bridge the gap between prokaryotes and eukaryotes.</title>
        <authorList>
            <person name="Spang A."/>
            <person name="Saw J.H."/>
            <person name="Jorgensen S.L."/>
            <person name="Zaremba-Niedzwiedzka K."/>
            <person name="Martijn J."/>
            <person name="Lind A.E."/>
            <person name="van Eijk R."/>
            <person name="Schleper C."/>
            <person name="Guy L."/>
            <person name="Ettema T.J."/>
        </authorList>
    </citation>
    <scope>NUCLEOTIDE SEQUENCE</scope>
</reference>
<sequence>QQSKIFKRNRIEGTEQIQTLWIRRYFEKQFATLYYVKNGENIERAFLENQETEEGRVNVTANALDNEDDVFVKEHLYFGDYEVETFLKPITDYEHQGVWYEWGGKPYESYSLIHFIKDSAITLHSVLQNLVLNAYLINNAGWSAPQGSIPKGTKNQWEDRLADPQSMKIYNVVTGPDGKSYIPKKDEVTALAPHMPLLYSMIKDGMSRTVGLGAMLQGDLSESNIETFQTLQQFHTNAMERVRMIFDDIQDWSERIGNVLTQKIINALQPGMEYFFQPDPEKNPDAEFGTFKADPEFMRKIKLGKFKLIAIPAQAMPAEKLARGAELMKIAQSTADPLERSEYTQAGLAMMGGSEVKRVIGRLDNVKKLQGIVEEKDKVIKRNTELLKQMENQVIDAELKLKIANKEIKSIETVTRAEEKAKFDALKENFVQKQNKGS</sequence>
<name>A0A0F9GQC7_9ZZZZ</name>
<feature type="non-terminal residue" evidence="2">
    <location>
        <position position="1"/>
    </location>
</feature>
<dbReference type="AlphaFoldDB" id="A0A0F9GQC7"/>
<evidence type="ECO:0000256" key="1">
    <source>
        <dbReference type="SAM" id="Coils"/>
    </source>
</evidence>